<gene>
    <name evidence="1" type="ORF">TL10_10190</name>
</gene>
<protein>
    <submittedName>
        <fullName evidence="1">Uncharacterized protein</fullName>
    </submittedName>
</protein>
<dbReference type="AlphaFoldDB" id="A0A0D1JX48"/>
<dbReference type="PATRIC" id="fig|280871.6.peg.2108"/>
<reference evidence="1 2" key="1">
    <citation type="submission" date="2015-01" db="EMBL/GenBank/DDBJ databases">
        <title>Genome sequence of Mycobacterium llatzerense and Mycobacterium immunogenum recovered from brain abscess.</title>
        <authorList>
            <person name="Greninger A.L."/>
            <person name="Langelier C."/>
            <person name="Cunningham G."/>
            <person name="Chiu C.Y."/>
            <person name="Miller S."/>
        </authorList>
    </citation>
    <scope>NUCLEOTIDE SEQUENCE [LARGE SCALE GENOMIC DNA]</scope>
    <source>
        <strain evidence="1 2">CLUC14</strain>
    </source>
</reference>
<dbReference type="Proteomes" id="UP000032221">
    <property type="component" value="Unassembled WGS sequence"/>
</dbReference>
<keyword evidence="2" id="KW-1185">Reference proteome</keyword>
<dbReference type="EMBL" id="JXST01000011">
    <property type="protein sequence ID" value="KIU17134.1"/>
    <property type="molecule type" value="Genomic_DNA"/>
</dbReference>
<organism evidence="1 2">
    <name type="scientific">Mycolicibacterium llatzerense</name>
    <dbReference type="NCBI Taxonomy" id="280871"/>
    <lineage>
        <taxon>Bacteria</taxon>
        <taxon>Bacillati</taxon>
        <taxon>Actinomycetota</taxon>
        <taxon>Actinomycetes</taxon>
        <taxon>Mycobacteriales</taxon>
        <taxon>Mycobacteriaceae</taxon>
        <taxon>Mycolicibacterium</taxon>
    </lineage>
</organism>
<comment type="caution">
    <text evidence="1">The sequence shown here is derived from an EMBL/GenBank/DDBJ whole genome shotgun (WGS) entry which is preliminary data.</text>
</comment>
<evidence type="ECO:0000313" key="2">
    <source>
        <dbReference type="Proteomes" id="UP000032221"/>
    </source>
</evidence>
<proteinExistence type="predicted"/>
<accession>A0A0D1JX48</accession>
<sequence length="157" mass="17461">MQQVPLMGVVEGICDRRHDVHHLFWWHPVGIAFSQQLRRVSAVDVIHRNPQLTVLFTSIVDGDDMRMPQGRGDVSLAGEALPVFVINTDCDRKNFQRFAPGQPGMLGEIHLAHSARPQESDDRVASEYFPLSDRHAGILSSESPTIREIDVGTVGPT</sequence>
<name>A0A0D1JX48_9MYCO</name>
<evidence type="ECO:0000313" key="1">
    <source>
        <dbReference type="EMBL" id="KIU17134.1"/>
    </source>
</evidence>